<keyword evidence="1" id="KW-1133">Transmembrane helix</keyword>
<dbReference type="STRING" id="984486.A0A1E3QL01"/>
<sequence length="662" mass="76012">MSIVLPTAEDRFESYTTPTSRQTLRIALNLKHLIDKVIPIAVPDDFITQQGSRLLNDNVVKLAVQAAGGKGDGARGSSSRKYRSCIIFCLLKVCGWYWTQSQTELHDSELYTCRATAAQQLAKMIIELEKDERYCFISMLCRRYTICLNDEDAAPQNALELAVDMHSTIVIGSSGYQRCIKWLWRGWIVQSAQDPHAYVMYQNGDKSSFWVHFDPGRIKTPLYQNMLEIWFSFLFLALYSVVVNSRYDLHGLDAGEVTFYVFVVGFIMDEFVKFFHVGKAYFGFWNAYNSLLYSIIVISMVFRGLSLLENQQKDHNHAGKALLYGEISYRVLSTASPFVFCRLILYLDAKPFVGAMIVVVKRMMTESLIFFALLFIIMLGFLQGFLGLDISDGKRESTALIMTVMVRTVLGGADFDALSHLASPYANILYHVYCFIVSVILLNILVALYSSAYSFIYDHATDEYLALVAQKTLRYIRAPDENVFVPPLNVVEMVFLCIPLELWMKERIYSKVNYYVMLVVYSPLLTYIAISEVRLSRRVQYNRMKNLPDDANEVDLEWDLTDGFEDAFWSNESIQETQDAIRSSVRLQRHAEREDPEFSINLSEWNNRVDKVAPPVEKAQKTSVGWELYELYEKIDALTDLVQQVVEENRRLRAVPTLTETK</sequence>
<feature type="transmembrane region" description="Helical" evidence="1">
    <location>
        <begin position="428"/>
        <end position="449"/>
    </location>
</feature>
<reference evidence="5" key="1">
    <citation type="submission" date="2016-05" db="EMBL/GenBank/DDBJ databases">
        <title>Comparative genomics of biotechnologically important yeasts.</title>
        <authorList>
            <consortium name="DOE Joint Genome Institute"/>
            <person name="Riley R."/>
            <person name="Haridas S."/>
            <person name="Wolfe K.H."/>
            <person name="Lopes M.R."/>
            <person name="Hittinger C.T."/>
            <person name="Goker M."/>
            <person name="Salamov A."/>
            <person name="Wisecaver J."/>
            <person name="Long T.M."/>
            <person name="Aerts A.L."/>
            <person name="Barry K."/>
            <person name="Choi C."/>
            <person name="Clum A."/>
            <person name="Coughlan A.Y."/>
            <person name="Deshpande S."/>
            <person name="Douglass A.P."/>
            <person name="Hanson S.J."/>
            <person name="Klenk H.-P."/>
            <person name="Labutti K."/>
            <person name="Lapidus A."/>
            <person name="Lindquist E."/>
            <person name="Lipzen A."/>
            <person name="Meier-Kolthoff J.P."/>
            <person name="Ohm R.A."/>
            <person name="Otillar R.P."/>
            <person name="Pangilinan J."/>
            <person name="Peng Y."/>
            <person name="Rokas A."/>
            <person name="Rosa C.A."/>
            <person name="Scheuner C."/>
            <person name="Sibirny A.A."/>
            <person name="Slot J.C."/>
            <person name="Stielow J.B."/>
            <person name="Sun H."/>
            <person name="Kurtzman C.P."/>
            <person name="Blackwell M."/>
            <person name="Grigoriev I.V."/>
            <person name="Jeffries T.W."/>
        </authorList>
    </citation>
    <scope>NUCLEOTIDE SEQUENCE [LARGE SCALE GENOMIC DNA]</scope>
    <source>
        <strain evidence="5">NRRL Y-12698</strain>
    </source>
</reference>
<dbReference type="PANTHER" id="PTHR35859:SF5">
    <property type="entry name" value="ION TRANSPORT DOMAIN-CONTAINING PROTEIN"/>
    <property type="match status" value="1"/>
</dbReference>
<keyword evidence="1" id="KW-0812">Transmembrane</keyword>
<dbReference type="EMBL" id="KV454436">
    <property type="protein sequence ID" value="ODQ78298.1"/>
    <property type="molecule type" value="Genomic_DNA"/>
</dbReference>
<feature type="domain" description="YVC1 N-terminal linker helical" evidence="2">
    <location>
        <begin position="24"/>
        <end position="213"/>
    </location>
</feature>
<feature type="domain" description="Calcium channel YVC1-like C-terminal transmembrane" evidence="3">
    <location>
        <begin position="236"/>
        <end position="541"/>
    </location>
</feature>
<organism evidence="4 5">
    <name type="scientific">Babjeviella inositovora NRRL Y-12698</name>
    <dbReference type="NCBI Taxonomy" id="984486"/>
    <lineage>
        <taxon>Eukaryota</taxon>
        <taxon>Fungi</taxon>
        <taxon>Dikarya</taxon>
        <taxon>Ascomycota</taxon>
        <taxon>Saccharomycotina</taxon>
        <taxon>Pichiomycetes</taxon>
        <taxon>Serinales incertae sedis</taxon>
        <taxon>Babjeviella</taxon>
    </lineage>
</organism>
<evidence type="ECO:0000259" key="2">
    <source>
        <dbReference type="Pfam" id="PF23190"/>
    </source>
</evidence>
<proteinExistence type="predicted"/>
<dbReference type="RefSeq" id="XP_018983626.1">
    <property type="nucleotide sequence ID" value="XM_019131947.1"/>
</dbReference>
<dbReference type="InterPro" id="IPR056337">
    <property type="entry name" value="LHD_YVC1"/>
</dbReference>
<dbReference type="Pfam" id="PF23317">
    <property type="entry name" value="YVC1_C"/>
    <property type="match status" value="1"/>
</dbReference>
<dbReference type="Pfam" id="PF23190">
    <property type="entry name" value="LHD_TRPY1"/>
    <property type="match status" value="1"/>
</dbReference>
<keyword evidence="1" id="KW-0472">Membrane</keyword>
<evidence type="ECO:0000313" key="4">
    <source>
        <dbReference type="EMBL" id="ODQ78298.1"/>
    </source>
</evidence>
<evidence type="ECO:0000259" key="3">
    <source>
        <dbReference type="Pfam" id="PF23317"/>
    </source>
</evidence>
<accession>A0A1E3QL01</accession>
<dbReference type="OrthoDB" id="301415at2759"/>
<keyword evidence="5" id="KW-1185">Reference proteome</keyword>
<feature type="transmembrane region" description="Helical" evidence="1">
    <location>
        <begin position="227"/>
        <end position="245"/>
    </location>
</feature>
<feature type="transmembrane region" description="Helical" evidence="1">
    <location>
        <begin position="514"/>
        <end position="535"/>
    </location>
</feature>
<feature type="transmembrane region" description="Helical" evidence="1">
    <location>
        <begin position="287"/>
        <end position="307"/>
    </location>
</feature>
<name>A0A1E3QL01_9ASCO</name>
<evidence type="ECO:0000256" key="1">
    <source>
        <dbReference type="SAM" id="Phobius"/>
    </source>
</evidence>
<dbReference type="AlphaFoldDB" id="A0A1E3QL01"/>
<dbReference type="GeneID" id="30149800"/>
<protein>
    <recommendedName>
        <fullName evidence="6">Ion transport domain-containing protein</fullName>
    </recommendedName>
</protein>
<dbReference type="Proteomes" id="UP000094336">
    <property type="component" value="Unassembled WGS sequence"/>
</dbReference>
<dbReference type="InterPro" id="IPR052971">
    <property type="entry name" value="TRP_calcium_channel"/>
</dbReference>
<feature type="transmembrane region" description="Helical" evidence="1">
    <location>
        <begin position="368"/>
        <end position="388"/>
    </location>
</feature>
<feature type="transmembrane region" description="Helical" evidence="1">
    <location>
        <begin position="257"/>
        <end position="275"/>
    </location>
</feature>
<evidence type="ECO:0000313" key="5">
    <source>
        <dbReference type="Proteomes" id="UP000094336"/>
    </source>
</evidence>
<feature type="transmembrane region" description="Helical" evidence="1">
    <location>
        <begin position="483"/>
        <end position="502"/>
    </location>
</feature>
<dbReference type="PANTHER" id="PTHR35859">
    <property type="entry name" value="NONSELECTIVE CATION CHANNEL PROTEIN"/>
    <property type="match status" value="1"/>
</dbReference>
<evidence type="ECO:0008006" key="6">
    <source>
        <dbReference type="Google" id="ProtNLM"/>
    </source>
</evidence>
<gene>
    <name evidence="4" type="ORF">BABINDRAFT_39860</name>
</gene>
<dbReference type="InterPro" id="IPR056336">
    <property type="entry name" value="YVC1_C"/>
</dbReference>